<dbReference type="CDD" id="cd07333">
    <property type="entry name" value="M48C_bepA_like"/>
    <property type="match status" value="1"/>
</dbReference>
<keyword evidence="7" id="KW-0472">Membrane</keyword>
<evidence type="ECO:0000313" key="9">
    <source>
        <dbReference type="EMBL" id="QPC82255.1"/>
    </source>
</evidence>
<dbReference type="Pfam" id="PF01435">
    <property type="entry name" value="Peptidase_M48"/>
    <property type="match status" value="1"/>
</dbReference>
<comment type="similarity">
    <text evidence="6">Belongs to the peptidase M48 family.</text>
</comment>
<gene>
    <name evidence="9" type="ORF">G4Y79_21640</name>
</gene>
<feature type="transmembrane region" description="Helical" evidence="7">
    <location>
        <begin position="16"/>
        <end position="34"/>
    </location>
</feature>
<dbReference type="EMBL" id="CP062983">
    <property type="protein sequence ID" value="QPC82255.1"/>
    <property type="molecule type" value="Genomic_DNA"/>
</dbReference>
<evidence type="ECO:0000256" key="5">
    <source>
        <dbReference type="ARBA" id="ARBA00023049"/>
    </source>
</evidence>
<dbReference type="GO" id="GO:0004222">
    <property type="term" value="F:metalloendopeptidase activity"/>
    <property type="evidence" value="ECO:0007669"/>
    <property type="project" value="InterPro"/>
</dbReference>
<dbReference type="KEGG" id="pmet:G4Y79_21640"/>
<comment type="cofactor">
    <cofactor evidence="6">
        <name>Zn(2+)</name>
        <dbReference type="ChEBI" id="CHEBI:29105"/>
    </cofactor>
    <text evidence="6">Binds 1 zinc ion per subunit.</text>
</comment>
<evidence type="ECO:0000256" key="7">
    <source>
        <dbReference type="SAM" id="Phobius"/>
    </source>
</evidence>
<dbReference type="GO" id="GO:0051603">
    <property type="term" value="P:proteolysis involved in protein catabolic process"/>
    <property type="evidence" value="ECO:0007669"/>
    <property type="project" value="TreeGrafter"/>
</dbReference>
<proteinExistence type="inferred from homology"/>
<keyword evidence="1 6" id="KW-0645">Protease</keyword>
<keyword evidence="7" id="KW-1133">Transmembrane helix</keyword>
<keyword evidence="4 6" id="KW-0862">Zinc</keyword>
<sequence length="270" mass="28778">MIRIGSNSARSRSGGGIRIILAIGMAIFAIISYMSSQSTNEVTGENQHISLSKEQEIVLGYQSAPQMEAEFGGEYPDNQVQARIDEIGERLVSQSVAASQGWEFEFTVLDDEQTVNAFALPGGPVYITAGLLEQLSTEDQVAGVLGHEIGHVLARHSAAQMAQSELTNGLIGAVLVASDTNTAATAQMVAQLITMSYGRDDELQSDWLGVCIMDQAGYDPSEMVGVMQVLQAASGGSSMPEFASTHPNPENRIARIEEALNNLDQCPGRG</sequence>
<keyword evidence="7" id="KW-0812">Transmembrane</keyword>
<evidence type="ECO:0000313" key="10">
    <source>
        <dbReference type="Proteomes" id="UP000594468"/>
    </source>
</evidence>
<keyword evidence="5 6" id="KW-0482">Metalloprotease</keyword>
<dbReference type="Proteomes" id="UP000594468">
    <property type="component" value="Chromosome"/>
</dbReference>
<dbReference type="PANTHER" id="PTHR22726">
    <property type="entry name" value="METALLOENDOPEPTIDASE OMA1"/>
    <property type="match status" value="1"/>
</dbReference>
<protein>
    <submittedName>
        <fullName evidence="9">M48 family metalloprotease</fullName>
    </submittedName>
</protein>
<dbReference type="GO" id="GO:0046872">
    <property type="term" value="F:metal ion binding"/>
    <property type="evidence" value="ECO:0007669"/>
    <property type="project" value="UniProtKB-KW"/>
</dbReference>
<dbReference type="AlphaFoldDB" id="A0A7S8E8B9"/>
<accession>A0A7S8E8B9</accession>
<name>A0A7S8E8B9_9CHLR</name>
<evidence type="ECO:0000256" key="1">
    <source>
        <dbReference type="ARBA" id="ARBA00022670"/>
    </source>
</evidence>
<dbReference type="InterPro" id="IPR051156">
    <property type="entry name" value="Mito/Outer_Membr_Metalloprot"/>
</dbReference>
<keyword evidence="10" id="KW-1185">Reference proteome</keyword>
<dbReference type="GO" id="GO:0016020">
    <property type="term" value="C:membrane"/>
    <property type="evidence" value="ECO:0007669"/>
    <property type="project" value="TreeGrafter"/>
</dbReference>
<dbReference type="Gene3D" id="3.30.2010.10">
    <property type="entry name" value="Metalloproteases ('zincins'), catalytic domain"/>
    <property type="match status" value="1"/>
</dbReference>
<keyword evidence="3 6" id="KW-0378">Hydrolase</keyword>
<evidence type="ECO:0000256" key="2">
    <source>
        <dbReference type="ARBA" id="ARBA00022723"/>
    </source>
</evidence>
<keyword evidence="2" id="KW-0479">Metal-binding</keyword>
<reference evidence="9 10" key="1">
    <citation type="submission" date="2020-02" db="EMBL/GenBank/DDBJ databases">
        <authorList>
            <person name="Zheng R.K."/>
            <person name="Sun C.M."/>
        </authorList>
    </citation>
    <scope>NUCLEOTIDE SEQUENCE [LARGE SCALE GENOMIC DNA]</scope>
    <source>
        <strain evidence="10">rifampicinis</strain>
    </source>
</reference>
<organism evidence="9 10">
    <name type="scientific">Phototrophicus methaneseepsis</name>
    <dbReference type="NCBI Taxonomy" id="2710758"/>
    <lineage>
        <taxon>Bacteria</taxon>
        <taxon>Bacillati</taxon>
        <taxon>Chloroflexota</taxon>
        <taxon>Candidatus Thermofontia</taxon>
        <taxon>Phototrophicales</taxon>
        <taxon>Phototrophicaceae</taxon>
        <taxon>Phototrophicus</taxon>
    </lineage>
</organism>
<dbReference type="RefSeq" id="WP_195170324.1">
    <property type="nucleotide sequence ID" value="NZ_CP062983.1"/>
</dbReference>
<dbReference type="PANTHER" id="PTHR22726:SF1">
    <property type="entry name" value="METALLOENDOPEPTIDASE OMA1, MITOCHONDRIAL"/>
    <property type="match status" value="1"/>
</dbReference>
<evidence type="ECO:0000256" key="4">
    <source>
        <dbReference type="ARBA" id="ARBA00022833"/>
    </source>
</evidence>
<evidence type="ECO:0000256" key="3">
    <source>
        <dbReference type="ARBA" id="ARBA00022801"/>
    </source>
</evidence>
<evidence type="ECO:0000256" key="6">
    <source>
        <dbReference type="RuleBase" id="RU003983"/>
    </source>
</evidence>
<dbReference type="InterPro" id="IPR001915">
    <property type="entry name" value="Peptidase_M48"/>
</dbReference>
<evidence type="ECO:0000259" key="8">
    <source>
        <dbReference type="Pfam" id="PF01435"/>
    </source>
</evidence>
<feature type="domain" description="Peptidase M48" evidence="8">
    <location>
        <begin position="79"/>
        <end position="258"/>
    </location>
</feature>